<dbReference type="EMBL" id="JANIAA010000045">
    <property type="protein sequence ID" value="MCQ8194318.1"/>
    <property type="molecule type" value="Genomic_DNA"/>
</dbReference>
<proteinExistence type="predicted"/>
<dbReference type="Proteomes" id="UP001204746">
    <property type="component" value="Unassembled WGS sequence"/>
</dbReference>
<evidence type="ECO:0000313" key="1">
    <source>
        <dbReference type="EMBL" id="MCQ8194318.1"/>
    </source>
</evidence>
<comment type="caution">
    <text evidence="1">The sequence shown here is derived from an EMBL/GenBank/DDBJ whole genome shotgun (WGS) entry which is preliminary data.</text>
</comment>
<reference evidence="1 2" key="1">
    <citation type="submission" date="2022-07" db="EMBL/GenBank/DDBJ databases">
        <authorList>
            <person name="Phongsopitanun W."/>
            <person name="Tanasupawat S."/>
        </authorList>
    </citation>
    <scope>NUCLEOTIDE SEQUENCE [LARGE SCALE GENOMIC DNA]</scope>
    <source>
        <strain evidence="1 2">RCU-064</strain>
    </source>
</reference>
<name>A0ABT1VA97_9ACTN</name>
<organism evidence="1 2">
    <name type="scientific">Streptomyces rugosispiralis</name>
    <dbReference type="NCBI Taxonomy" id="2967341"/>
    <lineage>
        <taxon>Bacteria</taxon>
        <taxon>Bacillati</taxon>
        <taxon>Actinomycetota</taxon>
        <taxon>Actinomycetes</taxon>
        <taxon>Kitasatosporales</taxon>
        <taxon>Streptomycetaceae</taxon>
        <taxon>Streptomyces</taxon>
    </lineage>
</organism>
<keyword evidence="2" id="KW-1185">Reference proteome</keyword>
<accession>A0ABT1VA97</accession>
<dbReference type="RefSeq" id="WP_256655089.1">
    <property type="nucleotide sequence ID" value="NZ_JANIAA010000045.1"/>
</dbReference>
<protein>
    <submittedName>
        <fullName evidence="1">Uncharacterized protein</fullName>
    </submittedName>
</protein>
<evidence type="ECO:0000313" key="2">
    <source>
        <dbReference type="Proteomes" id="UP001204746"/>
    </source>
</evidence>
<sequence>MDPGGGGPTTAMHVTYYAVSGPCGDLLPVDRFTLTFTLTRPRRA</sequence>
<gene>
    <name evidence="1" type="ORF">NP777_40025</name>
</gene>